<dbReference type="GO" id="GO:0005524">
    <property type="term" value="F:ATP binding"/>
    <property type="evidence" value="ECO:0007669"/>
    <property type="project" value="UniProtKB-UniRule"/>
</dbReference>
<dbReference type="EMBL" id="JBANAX010000211">
    <property type="protein sequence ID" value="KAL1218525.1"/>
    <property type="molecule type" value="Genomic_DNA"/>
</dbReference>
<evidence type="ECO:0000256" key="6">
    <source>
        <dbReference type="ARBA" id="ARBA00022741"/>
    </source>
</evidence>
<evidence type="ECO:0000256" key="5">
    <source>
        <dbReference type="ARBA" id="ARBA00022679"/>
    </source>
</evidence>
<dbReference type="Proteomes" id="UP001558713">
    <property type="component" value="Unassembled WGS sequence"/>
</dbReference>
<dbReference type="InterPro" id="IPR008271">
    <property type="entry name" value="Ser/Thr_kinase_AS"/>
</dbReference>
<comment type="catalytic activity">
    <reaction evidence="12">
        <text>L-threonyl-[protein] + ATP = O-phospho-L-threonyl-[protein] + ADP + H(+)</text>
        <dbReference type="Rhea" id="RHEA:46608"/>
        <dbReference type="Rhea" id="RHEA-COMP:11060"/>
        <dbReference type="Rhea" id="RHEA-COMP:11605"/>
        <dbReference type="ChEBI" id="CHEBI:15378"/>
        <dbReference type="ChEBI" id="CHEBI:30013"/>
        <dbReference type="ChEBI" id="CHEBI:30616"/>
        <dbReference type="ChEBI" id="CHEBI:61977"/>
        <dbReference type="ChEBI" id="CHEBI:456216"/>
        <dbReference type="EC" id="2.7.11.1"/>
    </reaction>
</comment>
<protein>
    <recommendedName>
        <fullName evidence="1">non-specific serine/threonine protein kinase</fullName>
        <ecNumber evidence="1">2.7.11.1</ecNumber>
    </recommendedName>
</protein>
<feature type="domain" description="Protein kinase" evidence="15">
    <location>
        <begin position="134"/>
        <end position="452"/>
    </location>
</feature>
<comment type="caution">
    <text evidence="16">The sequence shown here is derived from an EMBL/GenBank/DDBJ whole genome shotgun (WGS) entry which is preliminary data.</text>
</comment>
<evidence type="ECO:0000256" key="1">
    <source>
        <dbReference type="ARBA" id="ARBA00012513"/>
    </source>
</evidence>
<dbReference type="Gene3D" id="1.10.510.10">
    <property type="entry name" value="Transferase(Phosphotransferase) domain 1"/>
    <property type="match status" value="1"/>
</dbReference>
<keyword evidence="9" id="KW-0809">Transit peptide</keyword>
<comment type="catalytic activity">
    <reaction evidence="13">
        <text>L-seryl-[protein] + ATP = O-phospho-L-seryl-[protein] + ADP + H(+)</text>
        <dbReference type="Rhea" id="RHEA:17989"/>
        <dbReference type="Rhea" id="RHEA-COMP:9863"/>
        <dbReference type="Rhea" id="RHEA-COMP:11604"/>
        <dbReference type="ChEBI" id="CHEBI:15378"/>
        <dbReference type="ChEBI" id="CHEBI:29999"/>
        <dbReference type="ChEBI" id="CHEBI:30616"/>
        <dbReference type="ChEBI" id="CHEBI:83421"/>
        <dbReference type="ChEBI" id="CHEBI:456216"/>
        <dbReference type="EC" id="2.7.11.1"/>
    </reaction>
</comment>
<dbReference type="PROSITE" id="PS00108">
    <property type="entry name" value="PROTEIN_KINASE_ST"/>
    <property type="match status" value="1"/>
</dbReference>
<evidence type="ECO:0000256" key="4">
    <source>
        <dbReference type="ARBA" id="ARBA00022640"/>
    </source>
</evidence>
<evidence type="ECO:0000256" key="12">
    <source>
        <dbReference type="ARBA" id="ARBA00047899"/>
    </source>
</evidence>
<gene>
    <name evidence="16" type="ORF">V5N11_001689</name>
</gene>
<keyword evidence="7 16" id="KW-0418">Kinase</keyword>
<dbReference type="EC" id="2.7.11.1" evidence="1"/>
<evidence type="ECO:0000256" key="9">
    <source>
        <dbReference type="ARBA" id="ARBA00022946"/>
    </source>
</evidence>
<evidence type="ECO:0000256" key="8">
    <source>
        <dbReference type="ARBA" id="ARBA00022840"/>
    </source>
</evidence>
<dbReference type="InterPro" id="IPR011009">
    <property type="entry name" value="Kinase-like_dom_sf"/>
</dbReference>
<dbReference type="SUPFAM" id="SSF56112">
    <property type="entry name" value="Protein kinase-like (PK-like)"/>
    <property type="match status" value="1"/>
</dbReference>
<dbReference type="PROSITE" id="PS50011">
    <property type="entry name" value="PROTEIN_KINASE_DOM"/>
    <property type="match status" value="1"/>
</dbReference>
<dbReference type="Gene3D" id="3.30.200.20">
    <property type="entry name" value="Phosphorylase Kinase, domain 1"/>
    <property type="match status" value="1"/>
</dbReference>
<dbReference type="AlphaFoldDB" id="A0ABD1BMU1"/>
<feature type="binding site" evidence="14">
    <location>
        <position position="167"/>
    </location>
    <ligand>
        <name>ATP</name>
        <dbReference type="ChEBI" id="CHEBI:30616"/>
    </ligand>
</feature>
<dbReference type="InterPro" id="IPR000719">
    <property type="entry name" value="Prot_kinase_dom"/>
</dbReference>
<keyword evidence="3" id="KW-0150">Chloroplast</keyword>
<evidence type="ECO:0000313" key="16">
    <source>
        <dbReference type="EMBL" id="KAL1218525.1"/>
    </source>
</evidence>
<keyword evidence="5" id="KW-0808">Transferase</keyword>
<dbReference type="GO" id="GO:0042548">
    <property type="term" value="P:regulation of photosynthesis, light reaction"/>
    <property type="evidence" value="ECO:0007669"/>
    <property type="project" value="UniProtKB-ARBA"/>
</dbReference>
<dbReference type="FunFam" id="1.10.510.10:FF:000678">
    <property type="entry name" value="Serine/threonine-protein kinase STN7, chloroplastic"/>
    <property type="match status" value="1"/>
</dbReference>
<evidence type="ECO:0000256" key="13">
    <source>
        <dbReference type="ARBA" id="ARBA00048679"/>
    </source>
</evidence>
<evidence type="ECO:0000256" key="11">
    <source>
        <dbReference type="ARBA" id="ARBA00046272"/>
    </source>
</evidence>
<dbReference type="CDD" id="cd14013">
    <property type="entry name" value="STKc_SNT7_plant"/>
    <property type="match status" value="1"/>
</dbReference>
<dbReference type="GO" id="GO:0004674">
    <property type="term" value="F:protein serine/threonine kinase activity"/>
    <property type="evidence" value="ECO:0007669"/>
    <property type="project" value="UniProtKB-KW"/>
</dbReference>
<keyword evidence="4" id="KW-0934">Plastid</keyword>
<dbReference type="GO" id="GO:0009534">
    <property type="term" value="C:chloroplast thylakoid"/>
    <property type="evidence" value="ECO:0007669"/>
    <property type="project" value="UniProtKB-SubCell"/>
</dbReference>
<evidence type="ECO:0000259" key="15">
    <source>
        <dbReference type="PROSITE" id="PS50011"/>
    </source>
</evidence>
<evidence type="ECO:0000256" key="3">
    <source>
        <dbReference type="ARBA" id="ARBA00022528"/>
    </source>
</evidence>
<keyword evidence="17" id="KW-1185">Reference proteome</keyword>
<evidence type="ECO:0000256" key="14">
    <source>
        <dbReference type="PROSITE-ProRule" id="PRU10141"/>
    </source>
</evidence>
<keyword evidence="8 14" id="KW-0067">ATP-binding</keyword>
<dbReference type="PANTHER" id="PTHR46699:SF4">
    <property type="entry name" value="SERINE_THREONINE-PROTEIN KINASE STN7, CHLOROPLASTIC"/>
    <property type="match status" value="1"/>
</dbReference>
<reference evidence="16 17" key="1">
    <citation type="submission" date="2024-04" db="EMBL/GenBank/DDBJ databases">
        <title>Genome assembly C_amara_ONT_v2.</title>
        <authorList>
            <person name="Yant L."/>
            <person name="Moore C."/>
            <person name="Slenker M."/>
        </authorList>
    </citation>
    <scope>NUCLEOTIDE SEQUENCE [LARGE SCALE GENOMIC DNA]</scope>
    <source>
        <tissue evidence="16">Leaf</tissue>
    </source>
</reference>
<evidence type="ECO:0000256" key="10">
    <source>
        <dbReference type="ARBA" id="ARBA00023078"/>
    </source>
</evidence>
<proteinExistence type="predicted"/>
<organism evidence="16 17">
    <name type="scientific">Cardamine amara subsp. amara</name>
    <dbReference type="NCBI Taxonomy" id="228776"/>
    <lineage>
        <taxon>Eukaryota</taxon>
        <taxon>Viridiplantae</taxon>
        <taxon>Streptophyta</taxon>
        <taxon>Embryophyta</taxon>
        <taxon>Tracheophyta</taxon>
        <taxon>Spermatophyta</taxon>
        <taxon>Magnoliopsida</taxon>
        <taxon>eudicotyledons</taxon>
        <taxon>Gunneridae</taxon>
        <taxon>Pentapetalae</taxon>
        <taxon>rosids</taxon>
        <taxon>malvids</taxon>
        <taxon>Brassicales</taxon>
        <taxon>Brassicaceae</taxon>
        <taxon>Cardamineae</taxon>
        <taxon>Cardamine</taxon>
    </lineage>
</organism>
<dbReference type="SMART" id="SM00220">
    <property type="entry name" value="S_TKc"/>
    <property type="match status" value="1"/>
</dbReference>
<evidence type="ECO:0000256" key="7">
    <source>
        <dbReference type="ARBA" id="ARBA00022777"/>
    </source>
</evidence>
<name>A0ABD1BMU1_CARAN</name>
<dbReference type="PANTHER" id="PTHR46699">
    <property type="entry name" value="SERINE/THREONINE-PROTEIN KINASE STN8, CHLOROPLASTIC-RELATED"/>
    <property type="match status" value="1"/>
</dbReference>
<keyword evidence="2" id="KW-0723">Serine/threonine-protein kinase</keyword>
<dbReference type="Pfam" id="PF00069">
    <property type="entry name" value="Pkinase"/>
    <property type="match status" value="1"/>
</dbReference>
<dbReference type="InterPro" id="IPR017441">
    <property type="entry name" value="Protein_kinase_ATP_BS"/>
</dbReference>
<keyword evidence="10" id="KW-0793">Thylakoid</keyword>
<evidence type="ECO:0000256" key="2">
    <source>
        <dbReference type="ARBA" id="ARBA00022527"/>
    </source>
</evidence>
<dbReference type="PROSITE" id="PS00107">
    <property type="entry name" value="PROTEIN_KINASE_ATP"/>
    <property type="match status" value="1"/>
</dbReference>
<evidence type="ECO:0000313" key="17">
    <source>
        <dbReference type="Proteomes" id="UP001558713"/>
    </source>
</evidence>
<keyword evidence="6 14" id="KW-0547">Nucleotide-binding</keyword>
<comment type="subcellular location">
    <subcellularLocation>
        <location evidence="11">Plastid</location>
        <location evidence="11">Chloroplast thylakoid</location>
    </subcellularLocation>
</comment>
<accession>A0ABD1BMU1</accession>
<sequence length="562" mass="63240">MATISPGGAFIGTPSPFLGKKLKPFSLTSTISNSKPTVKLNSDCRAQLIDAVHNLFVGVGVGLPCTVMECGDMIYRSTLPKSNGLTITAPGVALALTALSYLWATPGVAPGFFDMFVLAFVERLFRPTFRKDDFVLGKKLGEGSFGVVYRVSLSKKRSSEEGEYVLKKATEYGAVEIWMNERVRRACGNSCADFVYGFLEKSSKKGPEYWLLWKYEGESTLAGLMQSKEFPYNVETIILGKVQDLPKGLERENKIIQTIMRQLLFALDGLHSTGIVHRDIKPQNIIFSEGSRAFKIIDLGAAADLRVGINYIPKEFLLDPRYSAPEQYIMSTQTPSAPSAPVAAALSPVLWQMNLPDRFDIYSIGLIFLQMAFPSLRSDSNLIQFNRQLKRCEYDLTAWRKLVEPRANADLRRGFELVDLDGGIGWELLTSMVRYKARQRISAKAALAHPYFDRQGLLALSVMQNLRMQYFRATQQDYSEAANWVIQLMAKSGTEKDGGFTETQLQELREKEPRKKANAQRNALASALRLQRKLVKTVTETMDEISEGRKTVWWNRWIPREE</sequence>